<dbReference type="PANTHER" id="PTHR46206:SF6">
    <property type="entry name" value="CYTOCHROME P450 MONOOXYGENASE AN1598-RELATED"/>
    <property type="match status" value="1"/>
</dbReference>
<evidence type="ECO:0000313" key="11">
    <source>
        <dbReference type="EMBL" id="PNY24453.1"/>
    </source>
</evidence>
<dbReference type="InterPro" id="IPR036396">
    <property type="entry name" value="Cyt_P450_sf"/>
</dbReference>
<comment type="cofactor">
    <cofactor evidence="1 9">
        <name>heme</name>
        <dbReference type="ChEBI" id="CHEBI:30413"/>
    </cofactor>
</comment>
<feature type="binding site" description="axial binding residue" evidence="9">
    <location>
        <position position="412"/>
    </location>
    <ligand>
        <name>heme</name>
        <dbReference type="ChEBI" id="CHEBI:30413"/>
    </ligand>
    <ligandPart>
        <name>Fe</name>
        <dbReference type="ChEBI" id="CHEBI:18248"/>
    </ligandPart>
</feature>
<dbReference type="GO" id="GO:0016020">
    <property type="term" value="C:membrane"/>
    <property type="evidence" value="ECO:0007669"/>
    <property type="project" value="UniProtKB-SubCell"/>
</dbReference>
<evidence type="ECO:0000256" key="8">
    <source>
        <dbReference type="ARBA" id="ARBA00023033"/>
    </source>
</evidence>
<evidence type="ECO:0000256" key="4">
    <source>
        <dbReference type="ARBA" id="ARBA00022617"/>
    </source>
</evidence>
<dbReference type="STRING" id="45235.A0A2K3QAD2"/>
<dbReference type="CDD" id="cd11041">
    <property type="entry name" value="CYP503A1-like"/>
    <property type="match status" value="1"/>
</dbReference>
<dbReference type="Proteomes" id="UP000236621">
    <property type="component" value="Unassembled WGS sequence"/>
</dbReference>
<name>A0A2K3QAD2_9HYPO</name>
<evidence type="ECO:0000256" key="9">
    <source>
        <dbReference type="PIRSR" id="PIRSR602401-1"/>
    </source>
</evidence>
<comment type="similarity">
    <text evidence="3 10">Belongs to the cytochrome P450 family.</text>
</comment>
<dbReference type="Pfam" id="PF00067">
    <property type="entry name" value="p450"/>
    <property type="match status" value="2"/>
</dbReference>
<evidence type="ECO:0000256" key="3">
    <source>
        <dbReference type="ARBA" id="ARBA00010617"/>
    </source>
</evidence>
<evidence type="ECO:0000313" key="12">
    <source>
        <dbReference type="Proteomes" id="UP000236621"/>
    </source>
</evidence>
<keyword evidence="12" id="KW-1185">Reference proteome</keyword>
<comment type="caution">
    <text evidence="11">The sequence shown here is derived from an EMBL/GenBank/DDBJ whole genome shotgun (WGS) entry which is preliminary data.</text>
</comment>
<reference evidence="11 12" key="1">
    <citation type="submission" date="2017-08" db="EMBL/GenBank/DDBJ databases">
        <title>Harnessing the power of phylogenomics to disentangle the directionality and signatures of interkingdom host jumping in the parasitic fungal genus Tolypocladium.</title>
        <authorList>
            <person name="Quandt C.A."/>
            <person name="Patterson W."/>
            <person name="Spatafora J.W."/>
        </authorList>
    </citation>
    <scope>NUCLEOTIDE SEQUENCE [LARGE SCALE GENOMIC DNA]</scope>
    <source>
        <strain evidence="11 12">CBS 113982</strain>
    </source>
</reference>
<dbReference type="GO" id="GO:0004497">
    <property type="term" value="F:monooxygenase activity"/>
    <property type="evidence" value="ECO:0007669"/>
    <property type="project" value="UniProtKB-KW"/>
</dbReference>
<dbReference type="InterPro" id="IPR017972">
    <property type="entry name" value="Cyt_P450_CS"/>
</dbReference>
<keyword evidence="4 9" id="KW-0349">Heme</keyword>
<evidence type="ECO:0000256" key="1">
    <source>
        <dbReference type="ARBA" id="ARBA00001971"/>
    </source>
</evidence>
<dbReference type="InterPro" id="IPR002401">
    <property type="entry name" value="Cyt_P450_E_grp-I"/>
</dbReference>
<accession>A0A2K3QAD2</accession>
<dbReference type="PRINTS" id="PR00463">
    <property type="entry name" value="EP450I"/>
</dbReference>
<dbReference type="GO" id="GO:0016705">
    <property type="term" value="F:oxidoreductase activity, acting on paired donors, with incorporation or reduction of molecular oxygen"/>
    <property type="evidence" value="ECO:0007669"/>
    <property type="project" value="InterPro"/>
</dbReference>
<gene>
    <name evidence="11" type="ORF">TCAP_05619</name>
</gene>
<organism evidence="11 12">
    <name type="scientific">Tolypocladium capitatum</name>
    <dbReference type="NCBI Taxonomy" id="45235"/>
    <lineage>
        <taxon>Eukaryota</taxon>
        <taxon>Fungi</taxon>
        <taxon>Dikarya</taxon>
        <taxon>Ascomycota</taxon>
        <taxon>Pezizomycotina</taxon>
        <taxon>Sordariomycetes</taxon>
        <taxon>Hypocreomycetidae</taxon>
        <taxon>Hypocreales</taxon>
        <taxon>Ophiocordycipitaceae</taxon>
        <taxon>Tolypocladium</taxon>
    </lineage>
</organism>
<dbReference type="GO" id="GO:0020037">
    <property type="term" value="F:heme binding"/>
    <property type="evidence" value="ECO:0007669"/>
    <property type="project" value="InterPro"/>
</dbReference>
<dbReference type="OrthoDB" id="1844152at2759"/>
<dbReference type="Gene3D" id="1.10.630.10">
    <property type="entry name" value="Cytochrome P450"/>
    <property type="match status" value="1"/>
</dbReference>
<dbReference type="PROSITE" id="PS00086">
    <property type="entry name" value="CYTOCHROME_P450"/>
    <property type="match status" value="1"/>
</dbReference>
<evidence type="ECO:0000256" key="10">
    <source>
        <dbReference type="RuleBase" id="RU000461"/>
    </source>
</evidence>
<keyword evidence="6 10" id="KW-0560">Oxidoreductase</keyword>
<comment type="subcellular location">
    <subcellularLocation>
        <location evidence="2">Membrane</location>
        <topology evidence="2">Single-pass membrane protein</topology>
    </subcellularLocation>
</comment>
<protein>
    <submittedName>
        <fullName evidence="11">Ent-kaurene oxidase</fullName>
    </submittedName>
</protein>
<evidence type="ECO:0000256" key="7">
    <source>
        <dbReference type="ARBA" id="ARBA00023004"/>
    </source>
</evidence>
<dbReference type="InterPro" id="IPR001128">
    <property type="entry name" value="Cyt_P450"/>
</dbReference>
<evidence type="ECO:0000256" key="2">
    <source>
        <dbReference type="ARBA" id="ARBA00004167"/>
    </source>
</evidence>
<keyword evidence="5 9" id="KW-0479">Metal-binding</keyword>
<evidence type="ECO:0000256" key="6">
    <source>
        <dbReference type="ARBA" id="ARBA00023002"/>
    </source>
</evidence>
<dbReference type="SUPFAM" id="SSF48264">
    <property type="entry name" value="Cytochrome P450"/>
    <property type="match status" value="1"/>
</dbReference>
<dbReference type="AlphaFoldDB" id="A0A2K3QAD2"/>
<sequence length="467" mass="52743">MQFRDRLYQIGGTEGLQLVLPSNYLGELKTLPEDVLSAKAAIADALQSKYTKFSPGHNAELLTLLLRTRLTQNLARLAPQLKEEFEYIVATEFPACDDWTPVKWHPFALRVITQLSGRAFVGPGINRQERWMDTSSNFAIHVFVAGAKLQLFPEWVRPVIQYLVTDLAKIRCDIESAKAMIKPVLEERIRDLDVPSCQDAPDDMIQWLIEALPEGERADVQTQAELQLVIAAASIHTTHGLLCECMYDLAAHQDIQEELREEAYQVLEVDEGWGRKESMAKLKKMDSFMREVQRLRGNIGQSVHPSPHPSTDTTGIPSPIKDALLTLPLVSFLRKVMQPISLSDGTQLPVGTRVVAPLAGIAHDERFFPNPDRFDPLRFYRLRQESAEANNRMQFTSIDDTYVNFGAGRHACPGRFFASDVIKLVLARFVLDYHVRLRPGEGRPKPKSIVMTKSPSSNAVLEFRRRS</sequence>
<dbReference type="GO" id="GO:0005506">
    <property type="term" value="F:iron ion binding"/>
    <property type="evidence" value="ECO:0007669"/>
    <property type="project" value="InterPro"/>
</dbReference>
<proteinExistence type="inferred from homology"/>
<keyword evidence="7 9" id="KW-0408">Iron</keyword>
<keyword evidence="8 10" id="KW-0503">Monooxygenase</keyword>
<evidence type="ECO:0000256" key="5">
    <source>
        <dbReference type="ARBA" id="ARBA00022723"/>
    </source>
</evidence>
<dbReference type="EMBL" id="NRSZ01000884">
    <property type="protein sequence ID" value="PNY24453.1"/>
    <property type="molecule type" value="Genomic_DNA"/>
</dbReference>
<dbReference type="PANTHER" id="PTHR46206">
    <property type="entry name" value="CYTOCHROME P450"/>
    <property type="match status" value="1"/>
</dbReference>